<organism evidence="3 4">
    <name type="scientific">Luteolibacter arcticus</name>
    <dbReference type="NCBI Taxonomy" id="1581411"/>
    <lineage>
        <taxon>Bacteria</taxon>
        <taxon>Pseudomonadati</taxon>
        <taxon>Verrucomicrobiota</taxon>
        <taxon>Verrucomicrobiia</taxon>
        <taxon>Verrucomicrobiales</taxon>
        <taxon>Verrucomicrobiaceae</taxon>
        <taxon>Luteolibacter</taxon>
    </lineage>
</organism>
<sequence length="96" mass="9450">MKTNNTIIAGAALAGILTGGFAFGKNTTSSSSDDSSMSAGIQAADEKGETHDCKGKNSCKGKGGCKGGDNGCAGKNSCKGKGGCAMKDGKPVKKDK</sequence>
<reference evidence="3 4" key="1">
    <citation type="submission" date="2022-10" db="EMBL/GenBank/DDBJ databases">
        <title>Luteolibacter arcticus strain CCTCC AB 2014275, whole genome shotgun sequencing project.</title>
        <authorList>
            <person name="Zhao G."/>
            <person name="Shen L."/>
        </authorList>
    </citation>
    <scope>NUCLEOTIDE SEQUENCE [LARGE SCALE GENOMIC DNA]</scope>
    <source>
        <strain evidence="3 4">CCTCC AB 2014275</strain>
    </source>
</reference>
<name>A0ABT3GLX0_9BACT</name>
<feature type="region of interest" description="Disordered" evidence="1">
    <location>
        <begin position="27"/>
        <end position="96"/>
    </location>
</feature>
<dbReference type="RefSeq" id="WP_264488627.1">
    <property type="nucleotide sequence ID" value="NZ_JAPDDT010000008.1"/>
</dbReference>
<comment type="caution">
    <text evidence="3">The sequence shown here is derived from an EMBL/GenBank/DDBJ whole genome shotgun (WGS) entry which is preliminary data.</text>
</comment>
<feature type="compositionally biased region" description="Gly residues" evidence="1">
    <location>
        <begin position="61"/>
        <end position="71"/>
    </location>
</feature>
<evidence type="ECO:0000313" key="3">
    <source>
        <dbReference type="EMBL" id="MCW1924520.1"/>
    </source>
</evidence>
<dbReference type="EMBL" id="JAPDDT010000008">
    <property type="protein sequence ID" value="MCW1924520.1"/>
    <property type="molecule type" value="Genomic_DNA"/>
</dbReference>
<evidence type="ECO:0000256" key="2">
    <source>
        <dbReference type="SAM" id="SignalP"/>
    </source>
</evidence>
<evidence type="ECO:0000313" key="4">
    <source>
        <dbReference type="Proteomes" id="UP001320876"/>
    </source>
</evidence>
<feature type="chain" id="PRO_5046271050" description="Low-complexity protein" evidence="2">
    <location>
        <begin position="25"/>
        <end position="96"/>
    </location>
</feature>
<keyword evidence="4" id="KW-1185">Reference proteome</keyword>
<keyword evidence="2" id="KW-0732">Signal</keyword>
<feature type="compositionally biased region" description="Low complexity" evidence="1">
    <location>
        <begin position="27"/>
        <end position="38"/>
    </location>
</feature>
<evidence type="ECO:0008006" key="5">
    <source>
        <dbReference type="Google" id="ProtNLM"/>
    </source>
</evidence>
<feature type="signal peptide" evidence="2">
    <location>
        <begin position="1"/>
        <end position="24"/>
    </location>
</feature>
<feature type="compositionally biased region" description="Basic and acidic residues" evidence="1">
    <location>
        <begin position="87"/>
        <end position="96"/>
    </location>
</feature>
<protein>
    <recommendedName>
        <fullName evidence="5">Low-complexity protein</fullName>
    </recommendedName>
</protein>
<evidence type="ECO:0000256" key="1">
    <source>
        <dbReference type="SAM" id="MobiDB-lite"/>
    </source>
</evidence>
<gene>
    <name evidence="3" type="ORF">OKA05_18285</name>
</gene>
<dbReference type="Proteomes" id="UP001320876">
    <property type="component" value="Unassembled WGS sequence"/>
</dbReference>
<feature type="compositionally biased region" description="Basic and acidic residues" evidence="1">
    <location>
        <begin position="44"/>
        <end position="55"/>
    </location>
</feature>
<accession>A0ABT3GLX0</accession>
<proteinExistence type="predicted"/>